<dbReference type="EMBL" id="GL870876">
    <property type="protein sequence ID" value="EIJ89438.1"/>
    <property type="molecule type" value="Genomic_DNA"/>
</dbReference>
<proteinExistence type="predicted"/>
<accession>I3EJP1</accession>
<protein>
    <submittedName>
        <fullName evidence="1">Uncharacterized protein</fullName>
    </submittedName>
</protein>
<dbReference type="VEuPathDB" id="MicrosporidiaDB:NEQG_00208"/>
<evidence type="ECO:0000313" key="2">
    <source>
        <dbReference type="Proteomes" id="UP000002872"/>
    </source>
</evidence>
<reference evidence="1" key="1">
    <citation type="submission" date="2011-01" db="EMBL/GenBank/DDBJ databases">
        <title>The Genome Sequence of Nematocida parisii strain ERTm3.</title>
        <authorList>
            <consortium name="The Broad Institute Genome Sequencing Platform"/>
            <consortium name="The Broad Institute Genome Sequencing Center for Infectious Disease"/>
            <person name="Cuomo C."/>
            <person name="Troemel E."/>
            <person name="Young S.K."/>
            <person name="Zeng Q."/>
            <person name="Gargeya S."/>
            <person name="Fitzgerald M."/>
            <person name="Haas B."/>
            <person name="Abouelleil A."/>
            <person name="Alvarado L."/>
            <person name="Arachchi H.M."/>
            <person name="Berlin A."/>
            <person name="Chapman S.B."/>
            <person name="Gearin G."/>
            <person name="Goldberg J."/>
            <person name="Griggs A."/>
            <person name="Gujja S."/>
            <person name="Hansen M."/>
            <person name="Heiman D."/>
            <person name="Howarth C."/>
            <person name="Larimer J."/>
            <person name="Lui A."/>
            <person name="MacDonald P.J.P."/>
            <person name="McCowen C."/>
            <person name="Montmayeur A."/>
            <person name="Murphy C."/>
            <person name="Neiman D."/>
            <person name="Pearson M."/>
            <person name="Priest M."/>
            <person name="Roberts A."/>
            <person name="Saif S."/>
            <person name="Shea T."/>
            <person name="Sisk P."/>
            <person name="Stolte C."/>
            <person name="Sykes S."/>
            <person name="Wortman J."/>
            <person name="Nusbaum C."/>
            <person name="Birren B."/>
        </authorList>
    </citation>
    <scope>NUCLEOTIDE SEQUENCE</scope>
    <source>
        <strain evidence="1">ERTm3</strain>
    </source>
</reference>
<dbReference type="AlphaFoldDB" id="I3EJP1"/>
<dbReference type="InParanoid" id="I3EJP1"/>
<dbReference type="OMA" id="KLIGCRI"/>
<gene>
    <name evidence="1" type="ORF">NEQG_00208</name>
</gene>
<dbReference type="OrthoDB" id="2191599at2759"/>
<evidence type="ECO:0000313" key="1">
    <source>
        <dbReference type="EMBL" id="EIJ89438.1"/>
    </source>
</evidence>
<dbReference type="HOGENOM" id="CLU_1001472_0_0_1"/>
<keyword evidence="2" id="KW-1185">Reference proteome</keyword>
<organism evidence="1 2">
    <name type="scientific">Nematocida parisii (strain ERTm3)</name>
    <name type="common">Nematode killer fungus</name>
    <dbReference type="NCBI Taxonomy" id="935791"/>
    <lineage>
        <taxon>Eukaryota</taxon>
        <taxon>Fungi</taxon>
        <taxon>Fungi incertae sedis</taxon>
        <taxon>Microsporidia</taxon>
        <taxon>Nematocida</taxon>
    </lineage>
</organism>
<name>I3EJP1_NEMP3</name>
<dbReference type="Proteomes" id="UP000002872">
    <property type="component" value="Unassembled WGS sequence"/>
</dbReference>
<sequence>MKRLTGRKPAFKPILQENKESELPWHKIEGFSGWFIYKMSKYFSLGIFPTGSTEIKGRKLRARNKINLSKVYGEISVLDLDNISTVKGSLSNCIINTVGIKNTVISDELWRIIRRAKRIILNNVNIKNFKEENFKNATSIDILGSTVKQIGNRIIDLITINIKRVRIADKNILIFWDESKCSTCVIRYFDVYRIIQRIPVIRIIHFDGIEITIAIIKELRRHPITTVKLIGCRIHPIKIYDLVSTCEKYLIYIEFNKTAVPISTVEYLRSKNLVVTVL</sequence>